<feature type="compositionally biased region" description="Basic and acidic residues" evidence="1">
    <location>
        <begin position="97"/>
        <end position="107"/>
    </location>
</feature>
<dbReference type="RefSeq" id="WP_132317575.1">
    <property type="nucleotide sequence ID" value="NZ_FWZT01000005.1"/>
</dbReference>
<dbReference type="AlphaFoldDB" id="A0A1Y6BGY1"/>
<dbReference type="STRING" id="1513793.SAMN06296036_10555"/>
<evidence type="ECO:0000313" key="2">
    <source>
        <dbReference type="EMBL" id="SMF11145.1"/>
    </source>
</evidence>
<feature type="region of interest" description="Disordered" evidence="1">
    <location>
        <begin position="97"/>
        <end position="131"/>
    </location>
</feature>
<dbReference type="EMBL" id="FWZT01000005">
    <property type="protein sequence ID" value="SMF11145.1"/>
    <property type="molecule type" value="Genomic_DNA"/>
</dbReference>
<organism evidence="2 3">
    <name type="scientific">Pseudobacteriovorax antillogorgiicola</name>
    <dbReference type="NCBI Taxonomy" id="1513793"/>
    <lineage>
        <taxon>Bacteria</taxon>
        <taxon>Pseudomonadati</taxon>
        <taxon>Bdellovibrionota</taxon>
        <taxon>Oligoflexia</taxon>
        <taxon>Oligoflexales</taxon>
        <taxon>Pseudobacteriovoracaceae</taxon>
        <taxon>Pseudobacteriovorax</taxon>
    </lineage>
</organism>
<protein>
    <submittedName>
        <fullName evidence="2">Uncharacterized protein</fullName>
    </submittedName>
</protein>
<keyword evidence="3" id="KW-1185">Reference proteome</keyword>
<dbReference type="Proteomes" id="UP000192907">
    <property type="component" value="Unassembled WGS sequence"/>
</dbReference>
<feature type="compositionally biased region" description="Basic residues" evidence="1">
    <location>
        <begin position="108"/>
        <end position="121"/>
    </location>
</feature>
<name>A0A1Y6BGY1_9BACT</name>
<evidence type="ECO:0000313" key="3">
    <source>
        <dbReference type="Proteomes" id="UP000192907"/>
    </source>
</evidence>
<gene>
    <name evidence="2" type="ORF">SAMN06296036_10555</name>
</gene>
<proteinExistence type="predicted"/>
<evidence type="ECO:0000256" key="1">
    <source>
        <dbReference type="SAM" id="MobiDB-lite"/>
    </source>
</evidence>
<reference evidence="3" key="1">
    <citation type="submission" date="2017-04" db="EMBL/GenBank/DDBJ databases">
        <authorList>
            <person name="Varghese N."/>
            <person name="Submissions S."/>
        </authorList>
    </citation>
    <scope>NUCLEOTIDE SEQUENCE [LARGE SCALE GENOMIC DNA]</scope>
    <source>
        <strain evidence="3">RKEM611</strain>
    </source>
</reference>
<sequence>MHVISHVIAVAFIIFAAEGFSATIAKITTGPQPRLELLMSRSEARDFKPGDKAKLIIDKQEFSGTVKTVRRQKVMIAITSGKNKVARLRKGVLARVTNKESKPDRRKTVARASRKKSKKNPYKLSYTARGSERERLDNSISLDLEGGLAGGPSQIVPATGVTLGAFVSHNTVMEFNYIRGGANVGEDETIPGQLELQKLVDTEAASLRFKNFFGNSFYTNTGIGARRTTLTAYPLGVAETVVIEDGPVYSKTQADAVFEFAIGNKWEISFFNIGIDWVGLMAPLSKIRLPNGGNNLDESPQEGLQAIVEANNFQSNSDFDLSELDKEPEATFTSKIYIGFSF</sequence>
<accession>A0A1Y6BGY1</accession>